<sequence>MAGFRHKLHKWRDRKGDGRAQPGAESDPASDAASVASTSKDRKDDQHAQSEHVGRSGDSPVNLVHRPKSDSSATAQSLWDRAYDALGKDKAQLVRDYEKLLSQEEQMANPALQSNSSAQDAPHNDVTLVPDSSPRHSQLNTVIRQGLQRVEEKKAKYTIAGHEFVLTDQVAQAAGFVVWAKDWIGEAVKASPEASIAWAGVCMILPLLTNAKTTEDANRDGFTYVTTRMRYYTALEPLLTKLGENAGVTDALIVEASSSIVDLYQHILEFQIRSVLRFYQSRLKGYAKDTFLPTEWKTMREEIERLEAAANGNLSQINELVSRQVLESLDKTSNASHDTMLGLLSVSQQQLRVAEKHVDIAEKQLAFQEDAAQRALTDKEEKIHQVFRLTADGKDATYEWYKNRVEDRVEGTCQWFLTHDHFQQWLREQDFGPLLVSADPGCGKSVLAKYLVDHALPQSAAAAATTTTICYFFFKDQDQNTVRQALCALLHQLFAQNPALIEHAVPEYARDGSQLVHATESLWRIFDRTVRDARAGTVIVVLDALDECAEDEFKDLIRHLKDQFDGGDPAQAPRPKLKLLLTSRPYEQIVSQFDGDQDLLDAFPHVHIPGEEQSDAIGSEVNLVIQYRVKRMKLPAQVRVRLTDNLLAVSHRTYLWIYMVFDHLETESFKKTAKGVDAAIATLPKSVPEAYEQILDKSKNHREARKALAIVLAARRPLTLSEMNVAMNIQDDNVGHNAFDDLDLEDDEDFKHNLRSWCGLFLSVYHGKVYFLHQTAREFLLADQPTSPSPSNLRWHHSITARHAHTVLAELCVLYLYDFTPDVVSFTDPTDASDEWDEPDEPDEPDELDEPDASDGYDNRRIAFLNYSALHWALHFHEAGIADDARIVPLASGICDPESGSHVTWSAIYCEGRFGPGTEDLTGLTAAAYFGLESVVRFLLQNGAGVNVGDTYSRTPLMHAIEKDHESVVRLLLEHGADVEAADEDGKTPLSYAAENAALTQLLLEAGAPIETTNAHGRTPLSYAAEEGHEAVARLLLDNGANIETKTEDGFTPLTYAALYGHTAVARLLLDRGADTATATGADAWTPLFFAASEGWEVIVRLLVEQGADIEATNARDQTPLWVAAMQGHEAIVRILLEEGADVNVTSDLQMTPLLWAALRGYEGIVRLLLERGADMEAINNDGQTPLSLAAEQGRVAAVRLLLEHGANIDTRDKFDKTPLFYADDDGYDDVVELLESYGAQY</sequence>
<feature type="compositionally biased region" description="Polar residues" evidence="5">
    <location>
        <begin position="108"/>
        <end position="119"/>
    </location>
</feature>
<reference evidence="8" key="1">
    <citation type="journal article" date="2014" name="Genome Announc.">
        <title>Genome sequence of the pathogenic fungus Sporothrix schenckii (ATCC 58251).</title>
        <authorList>
            <person name="Cuomo C.A."/>
            <person name="Rodriguez-Del Valle N."/>
            <person name="Perez-Sanchez L."/>
            <person name="Abouelleil A."/>
            <person name="Goldberg J."/>
            <person name="Young S."/>
            <person name="Zeng Q."/>
            <person name="Birren B.W."/>
        </authorList>
    </citation>
    <scope>NUCLEOTIDE SEQUENCE [LARGE SCALE GENOMIC DNA]</scope>
    <source>
        <strain evidence="8">ATCC 58251 / de Perez 2211183</strain>
    </source>
</reference>
<evidence type="ECO:0000256" key="3">
    <source>
        <dbReference type="PROSITE-ProRule" id="PRU00023"/>
    </source>
</evidence>
<evidence type="ECO:0000256" key="1">
    <source>
        <dbReference type="ARBA" id="ARBA00022737"/>
    </source>
</evidence>
<feature type="compositionally biased region" description="Basic residues" evidence="5">
    <location>
        <begin position="1"/>
        <end position="13"/>
    </location>
</feature>
<evidence type="ECO:0000313" key="7">
    <source>
        <dbReference type="EMBL" id="ERT03296.1"/>
    </source>
</evidence>
<dbReference type="InterPro" id="IPR031359">
    <property type="entry name" value="NACHT_N"/>
</dbReference>
<dbReference type="PANTHER" id="PTHR24171">
    <property type="entry name" value="ANKYRIN REPEAT DOMAIN-CONTAINING PROTEIN 39-RELATED"/>
    <property type="match status" value="1"/>
</dbReference>
<dbReference type="AlphaFoldDB" id="U7Q938"/>
<dbReference type="PROSITE" id="PS50088">
    <property type="entry name" value="ANK_REPEAT"/>
    <property type="match status" value="8"/>
</dbReference>
<dbReference type="Proteomes" id="UP000018087">
    <property type="component" value="Unassembled WGS sequence"/>
</dbReference>
<dbReference type="Pfam" id="PF13637">
    <property type="entry name" value="Ank_4"/>
    <property type="match status" value="1"/>
</dbReference>
<keyword evidence="1" id="KW-0677">Repeat</keyword>
<dbReference type="InterPro" id="IPR007111">
    <property type="entry name" value="NACHT_NTPase"/>
</dbReference>
<accession>U7Q938</accession>
<feature type="repeat" description="ANK" evidence="3">
    <location>
        <begin position="952"/>
        <end position="984"/>
    </location>
</feature>
<proteinExistence type="predicted"/>
<feature type="repeat" description="ANK" evidence="3">
    <location>
        <begin position="1083"/>
        <end position="1115"/>
    </location>
</feature>
<dbReference type="SUPFAM" id="SSF48403">
    <property type="entry name" value="Ankyrin repeat"/>
    <property type="match status" value="1"/>
</dbReference>
<feature type="repeat" description="ANK" evidence="3">
    <location>
        <begin position="1016"/>
        <end position="1048"/>
    </location>
</feature>
<feature type="region of interest" description="Disordered" evidence="5">
    <location>
        <begin position="828"/>
        <end position="855"/>
    </location>
</feature>
<feature type="compositionally biased region" description="Low complexity" evidence="5">
    <location>
        <begin position="24"/>
        <end position="38"/>
    </location>
</feature>
<dbReference type="InterPro" id="IPR054471">
    <property type="entry name" value="GPIID_WHD"/>
</dbReference>
<feature type="region of interest" description="Disordered" evidence="5">
    <location>
        <begin position="108"/>
        <end position="136"/>
    </location>
</feature>
<feature type="domain" description="NACHT" evidence="6">
    <location>
        <begin position="432"/>
        <end position="585"/>
    </location>
</feature>
<dbReference type="EMBL" id="KI440842">
    <property type="protein sequence ID" value="ERT03296.1"/>
    <property type="molecule type" value="Genomic_DNA"/>
</dbReference>
<feature type="compositionally biased region" description="Acidic residues" evidence="5">
    <location>
        <begin position="831"/>
        <end position="855"/>
    </location>
</feature>
<keyword evidence="8" id="KW-1185">Reference proteome</keyword>
<dbReference type="InterPro" id="IPR027417">
    <property type="entry name" value="P-loop_NTPase"/>
</dbReference>
<dbReference type="Pfam" id="PF23239">
    <property type="entry name" value="DUF7069"/>
    <property type="match status" value="1"/>
</dbReference>
<feature type="compositionally biased region" description="Basic and acidic residues" evidence="5">
    <location>
        <begin position="39"/>
        <end position="55"/>
    </location>
</feature>
<dbReference type="HOGENOM" id="CLU_000288_34_7_1"/>
<dbReference type="PROSITE" id="PS50837">
    <property type="entry name" value="NACHT"/>
    <property type="match status" value="1"/>
</dbReference>
<keyword evidence="2 3" id="KW-0040">ANK repeat</keyword>
<evidence type="ECO:0000313" key="8">
    <source>
        <dbReference type="Proteomes" id="UP000018087"/>
    </source>
</evidence>
<gene>
    <name evidence="7" type="ORF">HMPREF1624_01604</name>
</gene>
<dbReference type="InterPro" id="IPR036770">
    <property type="entry name" value="Ankyrin_rpt-contain_sf"/>
</dbReference>
<dbReference type="STRING" id="1391915.U7Q938"/>
<evidence type="ECO:0000256" key="4">
    <source>
        <dbReference type="SAM" id="Coils"/>
    </source>
</evidence>
<name>U7Q938_SPOS1</name>
<dbReference type="Pfam" id="PF22939">
    <property type="entry name" value="WHD_GPIID"/>
    <property type="match status" value="1"/>
</dbReference>
<keyword evidence="4" id="KW-0175">Coiled coil</keyword>
<protein>
    <recommendedName>
        <fullName evidence="6">NACHT domain-containing protein</fullName>
    </recommendedName>
</protein>
<evidence type="ECO:0000259" key="6">
    <source>
        <dbReference type="PROSITE" id="PS50837"/>
    </source>
</evidence>
<feature type="repeat" description="ANK" evidence="3">
    <location>
        <begin position="1049"/>
        <end position="1081"/>
    </location>
</feature>
<dbReference type="InterPro" id="IPR002110">
    <property type="entry name" value="Ankyrin_rpt"/>
</dbReference>
<dbReference type="SUPFAM" id="SSF52540">
    <property type="entry name" value="P-loop containing nucleoside triphosphate hydrolases"/>
    <property type="match status" value="1"/>
</dbReference>
<dbReference type="PRINTS" id="PR01415">
    <property type="entry name" value="ANKYRIN"/>
</dbReference>
<dbReference type="InterPro" id="IPR056884">
    <property type="entry name" value="NPHP3-like_N"/>
</dbReference>
<evidence type="ECO:0000256" key="5">
    <source>
        <dbReference type="SAM" id="MobiDB-lite"/>
    </source>
</evidence>
<feature type="repeat" description="ANK" evidence="3">
    <location>
        <begin position="1116"/>
        <end position="1148"/>
    </location>
</feature>
<feature type="repeat" description="ANK" evidence="3">
    <location>
        <begin position="1182"/>
        <end position="1214"/>
    </location>
</feature>
<dbReference type="Gene3D" id="3.40.50.300">
    <property type="entry name" value="P-loop containing nucleotide triphosphate hydrolases"/>
    <property type="match status" value="1"/>
</dbReference>
<feature type="region of interest" description="Disordered" evidence="5">
    <location>
        <begin position="1"/>
        <end position="75"/>
    </location>
</feature>
<dbReference type="InterPro" id="IPR055497">
    <property type="entry name" value="DUF7069"/>
</dbReference>
<dbReference type="Gene3D" id="1.25.40.20">
    <property type="entry name" value="Ankyrin repeat-containing domain"/>
    <property type="match status" value="4"/>
</dbReference>
<dbReference type="eggNOG" id="KOG0504">
    <property type="taxonomic scope" value="Eukaryota"/>
</dbReference>
<dbReference type="Pfam" id="PF24883">
    <property type="entry name" value="NPHP3_N"/>
    <property type="match status" value="1"/>
</dbReference>
<organism evidence="7 8">
    <name type="scientific">Sporothrix schenckii (strain ATCC 58251 / de Perez 2211183)</name>
    <name type="common">Rose-picker's disease fungus</name>
    <dbReference type="NCBI Taxonomy" id="1391915"/>
    <lineage>
        <taxon>Eukaryota</taxon>
        <taxon>Fungi</taxon>
        <taxon>Dikarya</taxon>
        <taxon>Ascomycota</taxon>
        <taxon>Pezizomycotina</taxon>
        <taxon>Sordariomycetes</taxon>
        <taxon>Sordariomycetidae</taxon>
        <taxon>Ophiostomatales</taxon>
        <taxon>Ophiostomataceae</taxon>
        <taxon>Sporothrix</taxon>
    </lineage>
</organism>
<evidence type="ECO:0000256" key="2">
    <source>
        <dbReference type="ARBA" id="ARBA00023043"/>
    </source>
</evidence>
<dbReference type="Pfam" id="PF12796">
    <property type="entry name" value="Ank_2"/>
    <property type="match status" value="3"/>
</dbReference>
<dbReference type="PROSITE" id="PS50297">
    <property type="entry name" value="ANK_REP_REGION"/>
    <property type="match status" value="8"/>
</dbReference>
<dbReference type="SMART" id="SM00248">
    <property type="entry name" value="ANK"/>
    <property type="match status" value="9"/>
</dbReference>
<dbReference type="Pfam" id="PF17100">
    <property type="entry name" value="NACHT_N"/>
    <property type="match status" value="1"/>
</dbReference>
<feature type="repeat" description="ANK" evidence="3">
    <location>
        <begin position="1149"/>
        <end position="1181"/>
    </location>
</feature>
<dbReference type="PANTHER" id="PTHR24171:SF10">
    <property type="entry name" value="ANKYRIN REPEAT DOMAIN-CONTAINING PROTEIN 29-LIKE"/>
    <property type="match status" value="1"/>
</dbReference>
<feature type="repeat" description="ANK" evidence="3">
    <location>
        <begin position="919"/>
        <end position="951"/>
    </location>
</feature>
<feature type="coiled-coil region" evidence="4">
    <location>
        <begin position="344"/>
        <end position="371"/>
    </location>
</feature>
<dbReference type="OrthoDB" id="163438at2759"/>